<dbReference type="AlphaFoldDB" id="A0AAN7VRK3"/>
<reference evidence="3" key="1">
    <citation type="submission" date="2023-08" db="EMBL/GenBank/DDBJ databases">
        <title>Black Yeasts Isolated from many extreme environments.</title>
        <authorList>
            <person name="Coleine C."/>
            <person name="Stajich J.E."/>
            <person name="Selbmann L."/>
        </authorList>
    </citation>
    <scope>NUCLEOTIDE SEQUENCE</scope>
    <source>
        <strain evidence="3">CCFEE 5810</strain>
    </source>
</reference>
<evidence type="ECO:0000313" key="4">
    <source>
        <dbReference type="Proteomes" id="UP001310594"/>
    </source>
</evidence>
<name>A0AAN7VRK3_9PEZI</name>
<proteinExistence type="predicted"/>
<comment type="caution">
    <text evidence="3">The sequence shown here is derived from an EMBL/GenBank/DDBJ whole genome shotgun (WGS) entry which is preliminary data.</text>
</comment>
<feature type="domain" description="F-box" evidence="2">
    <location>
        <begin position="30"/>
        <end position="61"/>
    </location>
</feature>
<sequence>MERIKTTPPVIVSLPMTQVNTPSAVFDVAELLEMIILYLPMKDMQLSRAVCKTWKNGVDSSLHIKKALFMHSGTPASLAHDVPTWRLPGRYLTSNAAGANDVYTHHPMMVPHLDTLKVQNLAKHAANSLRNVFITSPPEVAALTSLSVWCPEEGNYGRDRLVPLGDAETFGSLHEKIIAKCGMKALNLNDSGMCWDWTERKHEGSHALALGGVNYDCECRSYGCGRAEDEDDAEDGREDGMDEGDDEEDEEGDEEDDEEDDEKNDKEEDETDV</sequence>
<dbReference type="SUPFAM" id="SSF81383">
    <property type="entry name" value="F-box domain"/>
    <property type="match status" value="1"/>
</dbReference>
<dbReference type="EMBL" id="JAVRQU010000010">
    <property type="protein sequence ID" value="KAK5698154.1"/>
    <property type="molecule type" value="Genomic_DNA"/>
</dbReference>
<protein>
    <recommendedName>
        <fullName evidence="2">F-box domain-containing protein</fullName>
    </recommendedName>
</protein>
<organism evidence="3 4">
    <name type="scientific">Elasticomyces elasticus</name>
    <dbReference type="NCBI Taxonomy" id="574655"/>
    <lineage>
        <taxon>Eukaryota</taxon>
        <taxon>Fungi</taxon>
        <taxon>Dikarya</taxon>
        <taxon>Ascomycota</taxon>
        <taxon>Pezizomycotina</taxon>
        <taxon>Dothideomycetes</taxon>
        <taxon>Dothideomycetidae</taxon>
        <taxon>Mycosphaerellales</taxon>
        <taxon>Teratosphaeriaceae</taxon>
        <taxon>Elasticomyces</taxon>
    </lineage>
</organism>
<evidence type="ECO:0000259" key="2">
    <source>
        <dbReference type="Pfam" id="PF00646"/>
    </source>
</evidence>
<dbReference type="Proteomes" id="UP001310594">
    <property type="component" value="Unassembled WGS sequence"/>
</dbReference>
<accession>A0AAN7VRK3</accession>
<evidence type="ECO:0000256" key="1">
    <source>
        <dbReference type="SAM" id="MobiDB-lite"/>
    </source>
</evidence>
<dbReference type="InterPro" id="IPR036047">
    <property type="entry name" value="F-box-like_dom_sf"/>
</dbReference>
<gene>
    <name evidence="3" type="ORF">LTR97_007114</name>
</gene>
<feature type="region of interest" description="Disordered" evidence="1">
    <location>
        <begin position="226"/>
        <end position="273"/>
    </location>
</feature>
<feature type="compositionally biased region" description="Acidic residues" evidence="1">
    <location>
        <begin position="228"/>
        <end position="273"/>
    </location>
</feature>
<evidence type="ECO:0000313" key="3">
    <source>
        <dbReference type="EMBL" id="KAK5698154.1"/>
    </source>
</evidence>
<dbReference type="Pfam" id="PF00646">
    <property type="entry name" value="F-box"/>
    <property type="match status" value="1"/>
</dbReference>
<dbReference type="InterPro" id="IPR001810">
    <property type="entry name" value="F-box_dom"/>
</dbReference>